<dbReference type="Gene3D" id="3.50.50.60">
    <property type="entry name" value="FAD/NAD(P)-binding domain"/>
    <property type="match status" value="1"/>
</dbReference>
<keyword evidence="2" id="KW-0489">Methyltransferase</keyword>
<keyword evidence="9" id="KW-0511">Multifunctional enzyme</keyword>
<dbReference type="Gene3D" id="3.30.9.10">
    <property type="entry name" value="D-Amino Acid Oxidase, subunit A, domain 2"/>
    <property type="match status" value="1"/>
</dbReference>
<evidence type="ECO:0000313" key="12">
    <source>
        <dbReference type="Proteomes" id="UP000241421"/>
    </source>
</evidence>
<dbReference type="PANTHER" id="PTHR13847:SF283">
    <property type="entry name" value="TRNA 5-METHYLAMINOMETHYL-2-THIOURIDINE BIOSYNTHESIS BIFUNCTIONAL PROTEIN MNMC"/>
    <property type="match status" value="1"/>
</dbReference>
<evidence type="ECO:0000256" key="9">
    <source>
        <dbReference type="ARBA" id="ARBA00023268"/>
    </source>
</evidence>
<dbReference type="Pfam" id="PF01266">
    <property type="entry name" value="DAO"/>
    <property type="match status" value="1"/>
</dbReference>
<gene>
    <name evidence="11" type="ORF">C7C56_016450</name>
</gene>
<dbReference type="InterPro" id="IPR036188">
    <property type="entry name" value="FAD/NAD-bd_sf"/>
</dbReference>
<dbReference type="GO" id="GO:0002098">
    <property type="term" value="P:tRNA wobble uridine modification"/>
    <property type="evidence" value="ECO:0007669"/>
    <property type="project" value="TreeGrafter"/>
</dbReference>
<keyword evidence="5" id="KW-0949">S-adenosyl-L-methionine</keyword>
<keyword evidence="6" id="KW-0819">tRNA processing</keyword>
<dbReference type="SUPFAM" id="SSF51905">
    <property type="entry name" value="FAD/NAD(P)-binding domain"/>
    <property type="match status" value="1"/>
</dbReference>
<organism evidence="11 12">
    <name type="scientific">Massilia glaciei</name>
    <dbReference type="NCBI Taxonomy" id="1524097"/>
    <lineage>
        <taxon>Bacteria</taxon>
        <taxon>Pseudomonadati</taxon>
        <taxon>Pseudomonadota</taxon>
        <taxon>Betaproteobacteria</taxon>
        <taxon>Burkholderiales</taxon>
        <taxon>Oxalobacteraceae</taxon>
        <taxon>Telluria group</taxon>
        <taxon>Massilia</taxon>
    </lineage>
</organism>
<dbReference type="PANTHER" id="PTHR13847">
    <property type="entry name" value="SARCOSINE DEHYDROGENASE-RELATED"/>
    <property type="match status" value="1"/>
</dbReference>
<dbReference type="InterPro" id="IPR006076">
    <property type="entry name" value="FAD-dep_OxRdtase"/>
</dbReference>
<accession>A0A2U2HIF1</accession>
<dbReference type="RefSeq" id="WP_106758458.1">
    <property type="nucleotide sequence ID" value="NZ_PXWF02000245.1"/>
</dbReference>
<sequence>MDWRAHWGGRERFVVFDARPVDGAGFDAALKAWHADPRRPGRLHYIALARGSPSGFRRRLQADSNVTLDLLCVPLAQALAQLEARIDAAVVHGVADSAAARAIARLAAPGARLFASDSLQEVFSAAGFVCEGDGGAFKGVFAGRAPQAGAQLQSPRNAIVLGAGLAGAAACERLCARGWQVTLVERHAHAATEASGNLAGIYMPLLSKDDNVGTRLSRAAFLFALGYWERLGGIGAAIEGAGCGVLQLARGPEHAGVQRAIAGQGRLPLDFAEWLDAPAASAMLGSNAPDGGWLFRKGGWAHPASVCAAMLAACGAKLTQRFGVGDVTLRREADGRWTALAADGTAIASAPTLILANGTGAVSLAQAATLPLTPVRGQVTHLAEGSVRALPFVLCGEAYLTPAAHGIHCAGASYDADPDPELRTASQDQNLARIRALLGDARAGFGAPLRGRVGQRCVAPDRLPLVGALPDPARRGRVERLRDVARHDGLHALLGYASRGLTWAPLCAELLAARLDGEPLPLETALAGALDPARFLLRERRRAGAGGQNGAGSGV</sequence>
<evidence type="ECO:0000313" key="11">
    <source>
        <dbReference type="EMBL" id="PWF46107.1"/>
    </source>
</evidence>
<dbReference type="GO" id="GO:0005737">
    <property type="term" value="C:cytoplasm"/>
    <property type="evidence" value="ECO:0007669"/>
    <property type="project" value="TreeGrafter"/>
</dbReference>
<dbReference type="AlphaFoldDB" id="A0A2U2HIF1"/>
<evidence type="ECO:0000256" key="1">
    <source>
        <dbReference type="ARBA" id="ARBA00022490"/>
    </source>
</evidence>
<dbReference type="Proteomes" id="UP000241421">
    <property type="component" value="Unassembled WGS sequence"/>
</dbReference>
<evidence type="ECO:0000259" key="10">
    <source>
        <dbReference type="Pfam" id="PF01266"/>
    </source>
</evidence>
<keyword evidence="1" id="KW-0963">Cytoplasm</keyword>
<evidence type="ECO:0000256" key="2">
    <source>
        <dbReference type="ARBA" id="ARBA00022603"/>
    </source>
</evidence>
<dbReference type="EMBL" id="PXWF02000245">
    <property type="protein sequence ID" value="PWF46107.1"/>
    <property type="molecule type" value="Genomic_DNA"/>
</dbReference>
<evidence type="ECO:0000256" key="8">
    <source>
        <dbReference type="ARBA" id="ARBA00023002"/>
    </source>
</evidence>
<evidence type="ECO:0000256" key="6">
    <source>
        <dbReference type="ARBA" id="ARBA00022694"/>
    </source>
</evidence>
<feature type="domain" description="FAD dependent oxidoreductase" evidence="10">
    <location>
        <begin position="158"/>
        <end position="514"/>
    </location>
</feature>
<proteinExistence type="predicted"/>
<name>A0A2U2HIF1_9BURK</name>
<keyword evidence="8" id="KW-0560">Oxidoreductase</keyword>
<evidence type="ECO:0000256" key="3">
    <source>
        <dbReference type="ARBA" id="ARBA00022630"/>
    </source>
</evidence>
<dbReference type="NCBIfam" id="TIGR03197">
    <property type="entry name" value="MnmC_Cterm"/>
    <property type="match status" value="1"/>
</dbReference>
<comment type="caution">
    <text evidence="11">The sequence shown here is derived from an EMBL/GenBank/DDBJ whole genome shotgun (WGS) entry which is preliminary data.</text>
</comment>
<reference evidence="11 12" key="1">
    <citation type="submission" date="2018-04" db="EMBL/GenBank/DDBJ databases">
        <title>Massilia violaceinigra sp. nov., a novel purple-pigmented bacterium isolated from Tianshan glacier, Xinjiang, China.</title>
        <authorList>
            <person name="Wang H."/>
        </authorList>
    </citation>
    <scope>NUCLEOTIDE SEQUENCE [LARGE SCALE GENOMIC DNA]</scope>
    <source>
        <strain evidence="11 12">B448-2</strain>
    </source>
</reference>
<evidence type="ECO:0000256" key="4">
    <source>
        <dbReference type="ARBA" id="ARBA00022679"/>
    </source>
</evidence>
<evidence type="ECO:0000256" key="5">
    <source>
        <dbReference type="ARBA" id="ARBA00022691"/>
    </source>
</evidence>
<dbReference type="GO" id="GO:0032259">
    <property type="term" value="P:methylation"/>
    <property type="evidence" value="ECO:0007669"/>
    <property type="project" value="UniProtKB-KW"/>
</dbReference>
<dbReference type="GO" id="GO:0016645">
    <property type="term" value="F:oxidoreductase activity, acting on the CH-NH group of donors"/>
    <property type="evidence" value="ECO:0007669"/>
    <property type="project" value="InterPro"/>
</dbReference>
<keyword evidence="12" id="KW-1185">Reference proteome</keyword>
<keyword evidence="3" id="KW-0285">Flavoprotein</keyword>
<keyword evidence="7" id="KW-0274">FAD</keyword>
<dbReference type="GO" id="GO:0004808">
    <property type="term" value="F:tRNA (5-methylaminomethyl-2-thiouridylate)(34)-methyltransferase activity"/>
    <property type="evidence" value="ECO:0007669"/>
    <property type="project" value="TreeGrafter"/>
</dbReference>
<dbReference type="InterPro" id="IPR017610">
    <property type="entry name" value="tRNA_S-uridine_synth_MnmC_C"/>
</dbReference>
<evidence type="ECO:0000256" key="7">
    <source>
        <dbReference type="ARBA" id="ARBA00022827"/>
    </source>
</evidence>
<keyword evidence="4" id="KW-0808">Transferase</keyword>
<protein>
    <submittedName>
        <fullName evidence="11">FAD-dependent oxidoreductase</fullName>
    </submittedName>
</protein>
<dbReference type="OrthoDB" id="9786494at2"/>